<evidence type="ECO:0000313" key="7">
    <source>
        <dbReference type="EMBL" id="SMP63571.1"/>
    </source>
</evidence>
<dbReference type="RefSeq" id="WP_283442778.1">
    <property type="nucleotide sequence ID" value="NZ_FXUL01000009.1"/>
</dbReference>
<keyword evidence="8" id="KW-1185">Reference proteome</keyword>
<evidence type="ECO:0000256" key="5">
    <source>
        <dbReference type="SAM" id="SignalP"/>
    </source>
</evidence>
<protein>
    <recommendedName>
        <fullName evidence="6">Cytochrome c domain-containing protein</fullName>
    </recommendedName>
</protein>
<accession>A0ABY1Q919</accession>
<evidence type="ECO:0000256" key="1">
    <source>
        <dbReference type="ARBA" id="ARBA00022617"/>
    </source>
</evidence>
<evidence type="ECO:0000313" key="8">
    <source>
        <dbReference type="Proteomes" id="UP001158049"/>
    </source>
</evidence>
<keyword evidence="2 4" id="KW-0479">Metal-binding</keyword>
<dbReference type="InterPro" id="IPR009056">
    <property type="entry name" value="Cyt_c-like_dom"/>
</dbReference>
<organism evidence="7 8">
    <name type="scientific">Noviherbaspirillum suwonense</name>
    <dbReference type="NCBI Taxonomy" id="1224511"/>
    <lineage>
        <taxon>Bacteria</taxon>
        <taxon>Pseudomonadati</taxon>
        <taxon>Pseudomonadota</taxon>
        <taxon>Betaproteobacteria</taxon>
        <taxon>Burkholderiales</taxon>
        <taxon>Oxalobacteraceae</taxon>
        <taxon>Noviherbaspirillum</taxon>
    </lineage>
</organism>
<sequence length="194" mass="21234">MLKTRIRCMPVMAVALASLTAAPGVRADHGVRGGIDFFAEIEQVKRGYEIVPRGVHLNLAGKNRVLVGLGSYIVNTSGCNDCHTRPSYLPTGDPFNGYPELVNYQQYLTGGRTFGPKITAPNLTPDGEGKPAGLTLPEFIETLRTGHNPHDPPDKILQVMPWPVYGKKTERELAAIYEFLRALPSLPNNRDEGP</sequence>
<dbReference type="EMBL" id="FXUL01000009">
    <property type="protein sequence ID" value="SMP63571.1"/>
    <property type="molecule type" value="Genomic_DNA"/>
</dbReference>
<feature type="signal peptide" evidence="5">
    <location>
        <begin position="1"/>
        <end position="27"/>
    </location>
</feature>
<dbReference type="PROSITE" id="PS51007">
    <property type="entry name" value="CYTC"/>
    <property type="match status" value="1"/>
</dbReference>
<dbReference type="Gene3D" id="1.10.760.10">
    <property type="entry name" value="Cytochrome c-like domain"/>
    <property type="match status" value="1"/>
</dbReference>
<keyword evidence="3 4" id="KW-0408">Iron</keyword>
<keyword evidence="5" id="KW-0732">Signal</keyword>
<evidence type="ECO:0000256" key="3">
    <source>
        <dbReference type="ARBA" id="ARBA00023004"/>
    </source>
</evidence>
<evidence type="ECO:0000256" key="2">
    <source>
        <dbReference type="ARBA" id="ARBA00022723"/>
    </source>
</evidence>
<keyword evidence="1 4" id="KW-0349">Heme</keyword>
<reference evidence="7 8" key="1">
    <citation type="submission" date="2017-05" db="EMBL/GenBank/DDBJ databases">
        <authorList>
            <person name="Varghese N."/>
            <person name="Submissions S."/>
        </authorList>
    </citation>
    <scope>NUCLEOTIDE SEQUENCE [LARGE SCALE GENOMIC DNA]</scope>
    <source>
        <strain evidence="7 8">DSM 26001</strain>
    </source>
</reference>
<comment type="caution">
    <text evidence="7">The sequence shown here is derived from an EMBL/GenBank/DDBJ whole genome shotgun (WGS) entry which is preliminary data.</text>
</comment>
<proteinExistence type="predicted"/>
<feature type="chain" id="PRO_5046209896" description="Cytochrome c domain-containing protein" evidence="5">
    <location>
        <begin position="28"/>
        <end position="194"/>
    </location>
</feature>
<dbReference type="SUPFAM" id="SSF46626">
    <property type="entry name" value="Cytochrome c"/>
    <property type="match status" value="1"/>
</dbReference>
<feature type="domain" description="Cytochrome c" evidence="6">
    <location>
        <begin position="65"/>
        <end position="184"/>
    </location>
</feature>
<evidence type="ECO:0000256" key="4">
    <source>
        <dbReference type="PROSITE-ProRule" id="PRU00433"/>
    </source>
</evidence>
<gene>
    <name evidence="7" type="ORF">SAMN06295970_109102</name>
</gene>
<dbReference type="Proteomes" id="UP001158049">
    <property type="component" value="Unassembled WGS sequence"/>
</dbReference>
<evidence type="ECO:0000259" key="6">
    <source>
        <dbReference type="PROSITE" id="PS51007"/>
    </source>
</evidence>
<dbReference type="InterPro" id="IPR036909">
    <property type="entry name" value="Cyt_c-like_dom_sf"/>
</dbReference>
<name>A0ABY1Q919_9BURK</name>